<reference evidence="1" key="1">
    <citation type="journal article" date="2014" name="Int. J. Syst. Evol. Microbiol.">
        <title>Complete genome sequence of Corynebacterium casei LMG S-19264T (=DSM 44701T), isolated from a smear-ripened cheese.</title>
        <authorList>
            <consortium name="US DOE Joint Genome Institute (JGI-PGF)"/>
            <person name="Walter F."/>
            <person name="Albersmeier A."/>
            <person name="Kalinowski J."/>
            <person name="Ruckert C."/>
        </authorList>
    </citation>
    <scope>NUCLEOTIDE SEQUENCE</scope>
    <source>
        <strain evidence="1">JCM 4122</strain>
    </source>
</reference>
<evidence type="ECO:0000313" key="2">
    <source>
        <dbReference type="Proteomes" id="UP000632849"/>
    </source>
</evidence>
<name>A0A919EPX5_STRFL</name>
<sequence length="134" mass="14730">MTTPVDPLARARELAEARICTDTVKIYTPGVFNPDTWESTPHVVLWEGPGAILPDREADVAVTVQDGQGTPMSRSGRYRLLTPVSAPEHTVTLTVARDPDAAGRMWRDELAERSSMPVLRLTWLRYDATANGGN</sequence>
<dbReference type="Proteomes" id="UP000632849">
    <property type="component" value="Unassembled WGS sequence"/>
</dbReference>
<dbReference type="InterPro" id="IPR046075">
    <property type="entry name" value="DUF6093"/>
</dbReference>
<reference evidence="1" key="2">
    <citation type="submission" date="2020-09" db="EMBL/GenBank/DDBJ databases">
        <authorList>
            <person name="Sun Q."/>
            <person name="Ohkuma M."/>
        </authorList>
    </citation>
    <scope>NUCLEOTIDE SEQUENCE</scope>
    <source>
        <strain evidence="1">JCM 4122</strain>
    </source>
</reference>
<protein>
    <submittedName>
        <fullName evidence="1">Uncharacterized protein</fullName>
    </submittedName>
</protein>
<dbReference type="EMBL" id="BNBE01000002">
    <property type="protein sequence ID" value="GHG05683.1"/>
    <property type="molecule type" value="Genomic_DNA"/>
</dbReference>
<comment type="caution">
    <text evidence="1">The sequence shown here is derived from an EMBL/GenBank/DDBJ whole genome shotgun (WGS) entry which is preliminary data.</text>
</comment>
<dbReference type="Pfam" id="PF19586">
    <property type="entry name" value="DUF6093"/>
    <property type="match status" value="1"/>
</dbReference>
<evidence type="ECO:0000313" key="1">
    <source>
        <dbReference type="EMBL" id="GHG05683.1"/>
    </source>
</evidence>
<dbReference type="RefSeq" id="WP_190042491.1">
    <property type="nucleotide sequence ID" value="NZ_BNBE01000002.1"/>
</dbReference>
<gene>
    <name evidence="1" type="ORF">GCM10017667_40700</name>
</gene>
<proteinExistence type="predicted"/>
<keyword evidence="2" id="KW-1185">Reference proteome</keyword>
<dbReference type="AlphaFoldDB" id="A0A919EPX5"/>
<organism evidence="1 2">
    <name type="scientific">Streptomyces filamentosus</name>
    <name type="common">Streptomyces roseosporus</name>
    <dbReference type="NCBI Taxonomy" id="67294"/>
    <lineage>
        <taxon>Bacteria</taxon>
        <taxon>Bacillati</taxon>
        <taxon>Actinomycetota</taxon>
        <taxon>Actinomycetes</taxon>
        <taxon>Kitasatosporales</taxon>
        <taxon>Streptomycetaceae</taxon>
        <taxon>Streptomyces</taxon>
    </lineage>
</organism>
<accession>A0A919EPX5</accession>